<accession>A0A850HCN7</accession>
<proteinExistence type="predicted"/>
<dbReference type="AlphaFoldDB" id="A0A850HCN7"/>
<dbReference type="FunFam" id="2.30.180.10:FF:000014">
    <property type="entry name" value="Stabilin 1"/>
    <property type="match status" value="1"/>
</dbReference>
<sequence>MTNSKTFKAAALAAVAAMGTLAATAGAPVIAHDHKSAEASAPNIVTAAQSTGVHNTLVAAVTAAGLADTLSSPGPFTVFAPTDTAFAKLPAGTVETLVKPENKGTLTTILTYHAVAGNVSSSDLVNLINKHGGEATITTIAGEKLTARLSGDTIVITDAAGGSTAVTQADVNVSNGVIHVTDGVFLPG</sequence>
<dbReference type="InterPro" id="IPR000782">
    <property type="entry name" value="FAS1_domain"/>
</dbReference>
<dbReference type="PROSITE" id="PS50213">
    <property type="entry name" value="FAS1"/>
    <property type="match status" value="1"/>
</dbReference>
<dbReference type="PANTHER" id="PTHR10900">
    <property type="entry name" value="PERIOSTIN-RELATED"/>
    <property type="match status" value="1"/>
</dbReference>
<protein>
    <submittedName>
        <fullName evidence="3">Fasciclin domain-containing protein</fullName>
    </submittedName>
</protein>
<keyword evidence="4" id="KW-1185">Reference proteome</keyword>
<evidence type="ECO:0000256" key="1">
    <source>
        <dbReference type="SAM" id="SignalP"/>
    </source>
</evidence>
<evidence type="ECO:0000259" key="2">
    <source>
        <dbReference type="PROSITE" id="PS50213"/>
    </source>
</evidence>
<feature type="signal peptide" evidence="1">
    <location>
        <begin position="1"/>
        <end position="25"/>
    </location>
</feature>
<keyword evidence="1" id="KW-0732">Signal</keyword>
<dbReference type="Pfam" id="PF02469">
    <property type="entry name" value="Fasciclin"/>
    <property type="match status" value="1"/>
</dbReference>
<dbReference type="Gene3D" id="2.30.180.10">
    <property type="entry name" value="FAS1 domain"/>
    <property type="match status" value="1"/>
</dbReference>
<dbReference type="GO" id="GO:0005615">
    <property type="term" value="C:extracellular space"/>
    <property type="evidence" value="ECO:0007669"/>
    <property type="project" value="TreeGrafter"/>
</dbReference>
<comment type="caution">
    <text evidence="3">The sequence shown here is derived from an EMBL/GenBank/DDBJ whole genome shotgun (WGS) entry which is preliminary data.</text>
</comment>
<name>A0A850HCN7_9SPHN</name>
<evidence type="ECO:0000313" key="3">
    <source>
        <dbReference type="EMBL" id="NVE94811.1"/>
    </source>
</evidence>
<gene>
    <name evidence="3" type="ORF">HUO12_07850</name>
</gene>
<reference evidence="3 4" key="1">
    <citation type="submission" date="2020-06" db="EMBL/GenBank/DDBJ databases">
        <title>Altererythrobacter lutimaris sp. nov., a marine bacterium isolated from a tidal flat.</title>
        <authorList>
            <person name="Kim D."/>
            <person name="Yoo Y."/>
            <person name="Kim J.-J."/>
        </authorList>
    </citation>
    <scope>NUCLEOTIDE SEQUENCE [LARGE SCALE GENOMIC DNA]</scope>
    <source>
        <strain evidence="3 4">JGD-16</strain>
    </source>
</reference>
<dbReference type="SUPFAM" id="SSF82153">
    <property type="entry name" value="FAS1 domain"/>
    <property type="match status" value="1"/>
</dbReference>
<dbReference type="InterPro" id="IPR050904">
    <property type="entry name" value="Adhesion/Biosynth-related"/>
</dbReference>
<dbReference type="RefSeq" id="WP_176273047.1">
    <property type="nucleotide sequence ID" value="NZ_JABWTA010000001.1"/>
</dbReference>
<feature type="chain" id="PRO_5032974427" evidence="1">
    <location>
        <begin position="26"/>
        <end position="188"/>
    </location>
</feature>
<dbReference type="SMART" id="SM00554">
    <property type="entry name" value="FAS1"/>
    <property type="match status" value="1"/>
</dbReference>
<dbReference type="EMBL" id="JABWTA010000001">
    <property type="protein sequence ID" value="NVE94811.1"/>
    <property type="molecule type" value="Genomic_DNA"/>
</dbReference>
<evidence type="ECO:0000313" key="4">
    <source>
        <dbReference type="Proteomes" id="UP000546031"/>
    </source>
</evidence>
<dbReference type="InterPro" id="IPR036378">
    <property type="entry name" value="FAS1_dom_sf"/>
</dbReference>
<feature type="domain" description="FAS1" evidence="2">
    <location>
        <begin position="41"/>
        <end position="185"/>
    </location>
</feature>
<dbReference type="Proteomes" id="UP000546031">
    <property type="component" value="Unassembled WGS sequence"/>
</dbReference>
<dbReference type="PANTHER" id="PTHR10900:SF77">
    <property type="entry name" value="FI19380P1"/>
    <property type="match status" value="1"/>
</dbReference>
<organism evidence="3 4">
    <name type="scientific">Altererythrobacter lutimaris</name>
    <dbReference type="NCBI Taxonomy" id="2743979"/>
    <lineage>
        <taxon>Bacteria</taxon>
        <taxon>Pseudomonadati</taxon>
        <taxon>Pseudomonadota</taxon>
        <taxon>Alphaproteobacteria</taxon>
        <taxon>Sphingomonadales</taxon>
        <taxon>Erythrobacteraceae</taxon>
        <taxon>Altererythrobacter</taxon>
    </lineage>
</organism>